<dbReference type="PANTHER" id="PTHR37817:SF1">
    <property type="entry name" value="N-ACETYLTRANSFERASE EIS"/>
    <property type="match status" value="1"/>
</dbReference>
<protein>
    <submittedName>
        <fullName evidence="2">GNAT family N-acetyltransferase</fullName>
    </submittedName>
</protein>
<dbReference type="Pfam" id="PF13527">
    <property type="entry name" value="Acetyltransf_9"/>
    <property type="match status" value="1"/>
</dbReference>
<evidence type="ECO:0000313" key="2">
    <source>
        <dbReference type="EMBL" id="GAA0716929.1"/>
    </source>
</evidence>
<comment type="caution">
    <text evidence="2">The sequence shown here is derived from an EMBL/GenBank/DDBJ whole genome shotgun (WGS) entry which is preliminary data.</text>
</comment>
<evidence type="ECO:0000259" key="1">
    <source>
        <dbReference type="PROSITE" id="PS51186"/>
    </source>
</evidence>
<dbReference type="SUPFAM" id="SSF55729">
    <property type="entry name" value="Acyl-CoA N-acyltransferases (Nat)"/>
    <property type="match status" value="1"/>
</dbReference>
<dbReference type="InterPro" id="IPR016181">
    <property type="entry name" value="Acyl_CoA_acyltransferase"/>
</dbReference>
<dbReference type="InterPro" id="IPR000182">
    <property type="entry name" value="GNAT_dom"/>
</dbReference>
<gene>
    <name evidence="2" type="ORF">GCM10008905_02000</name>
</gene>
<feature type="domain" description="N-acetyltransferase" evidence="1">
    <location>
        <begin position="2"/>
        <end position="150"/>
    </location>
</feature>
<proteinExistence type="predicted"/>
<dbReference type="Proteomes" id="UP001500339">
    <property type="component" value="Unassembled WGS sequence"/>
</dbReference>
<reference evidence="2 3" key="1">
    <citation type="journal article" date="2019" name="Int. J. Syst. Evol. Microbiol.">
        <title>The Global Catalogue of Microorganisms (GCM) 10K type strain sequencing project: providing services to taxonomists for standard genome sequencing and annotation.</title>
        <authorList>
            <consortium name="The Broad Institute Genomics Platform"/>
            <consortium name="The Broad Institute Genome Sequencing Center for Infectious Disease"/>
            <person name="Wu L."/>
            <person name="Ma J."/>
        </authorList>
    </citation>
    <scope>NUCLEOTIDE SEQUENCE [LARGE SCALE GENOMIC DNA]</scope>
    <source>
        <strain evidence="2 3">JCM 1405</strain>
    </source>
</reference>
<accession>A0ABN1ILR1</accession>
<organism evidence="2 3">
    <name type="scientific">Clostridium malenominatum</name>
    <dbReference type="NCBI Taxonomy" id="1539"/>
    <lineage>
        <taxon>Bacteria</taxon>
        <taxon>Bacillati</taxon>
        <taxon>Bacillota</taxon>
        <taxon>Clostridia</taxon>
        <taxon>Eubacteriales</taxon>
        <taxon>Clostridiaceae</taxon>
        <taxon>Clostridium</taxon>
    </lineage>
</organism>
<name>A0ABN1ILR1_9CLOT</name>
<dbReference type="Gene3D" id="3.40.630.30">
    <property type="match status" value="1"/>
</dbReference>
<dbReference type="PANTHER" id="PTHR37817">
    <property type="entry name" value="N-ACETYLTRANSFERASE EIS"/>
    <property type="match status" value="1"/>
</dbReference>
<dbReference type="PROSITE" id="PS51186">
    <property type="entry name" value="GNAT"/>
    <property type="match status" value="1"/>
</dbReference>
<dbReference type="RefSeq" id="WP_343765512.1">
    <property type="nucleotide sequence ID" value="NZ_BAAACF010000001.1"/>
</dbReference>
<dbReference type="CDD" id="cd04301">
    <property type="entry name" value="NAT_SF"/>
    <property type="match status" value="1"/>
</dbReference>
<evidence type="ECO:0000313" key="3">
    <source>
        <dbReference type="Proteomes" id="UP001500339"/>
    </source>
</evidence>
<keyword evidence="3" id="KW-1185">Reference proteome</keyword>
<sequence>MKEIRFAKKSDIPKLKEIWKICFGDDDDYIDFFFKNKYKEEETLLSLCDGEIAAMLTMIPTKIVMPDNSSLKASMIYAVATHPKYRGKGLSSKLMEYSNNYLLNNNVDASILVPATESLFKFYSRQGYMEGFYLREVVLTDENIKGFERITNTQCLIVSATPEEYNKRRENLLQGKLYVAYGDEEIAYQKALSKYSGADIYAIDIEDIRGCAIVERINSEKVIIKELLIPEKLLKDGIIQITKSLPAKEYILRLPSYLGEDFGGVIRAFGMIHLHRRIDEKVVTNTSGYMGLAYD</sequence>
<dbReference type="InterPro" id="IPR051554">
    <property type="entry name" value="Acetyltransferase_Eis"/>
</dbReference>
<dbReference type="EMBL" id="BAAACF010000001">
    <property type="protein sequence ID" value="GAA0716929.1"/>
    <property type="molecule type" value="Genomic_DNA"/>
</dbReference>